<comment type="subcellular location">
    <subcellularLocation>
        <location evidence="1">Nucleus</location>
    </subcellularLocation>
</comment>
<feature type="domain" description="C2H2-type" evidence="9">
    <location>
        <begin position="377"/>
        <end position="405"/>
    </location>
</feature>
<comment type="caution">
    <text evidence="10">The sequence shown here is derived from an EMBL/GenBank/DDBJ whole genome shotgun (WGS) entry which is preliminary data.</text>
</comment>
<reference evidence="10 11" key="1">
    <citation type="submission" date="2020-04" db="EMBL/GenBank/DDBJ databases">
        <authorList>
            <person name="Alioto T."/>
            <person name="Alioto T."/>
            <person name="Gomez Garrido J."/>
        </authorList>
    </citation>
    <scope>NUCLEOTIDE SEQUENCE [LARGE SCALE GENOMIC DNA]</scope>
</reference>
<sequence>MTTLLSRTCKKANVIIAKNAKRQTESITCETKRKAVKAIRPFAKTKTEPVKIDLGSVNLSKSRVKKTESEIPDDVDLKGIAGTEETFASTSGANQAEDETMNVQDMEWENDAKSDSEDEEVDYKPPIKKLPKIFTETTVTKADGPNFLWISNSQDSEGESCASVNEEKCHYCDELFSTYMKARIHMSKRHEEFHRKVCGLCGDSFESSPMNTFNRHLKKHRMENNTICEVCGDSVMKVELKRHMIKHLPKAFPCPICSNKSFKSDGQMQRHVLNVHGPSMTCDFCGKSFTNRDRIIEHVRYHLFNKKWTCEHCPAEFERKDNMMTHMRNNHSFICLVCSANFTMAALVKQHVETDHTQHEISALGLDGDLFERVTRFRCEFCLRHLASKQSLDFHISRTHKSTEATLDHHGDSAQSN</sequence>
<dbReference type="Pfam" id="PF00096">
    <property type="entry name" value="zf-C2H2"/>
    <property type="match status" value="2"/>
</dbReference>
<dbReference type="PROSITE" id="PS00028">
    <property type="entry name" value="ZINC_FINGER_C2H2_1"/>
    <property type="match status" value="4"/>
</dbReference>
<feature type="domain" description="C2H2-type" evidence="9">
    <location>
        <begin position="280"/>
        <end position="307"/>
    </location>
</feature>
<keyword evidence="2" id="KW-0479">Metal-binding</keyword>
<dbReference type="GO" id="GO:0008270">
    <property type="term" value="F:zinc ion binding"/>
    <property type="evidence" value="ECO:0007669"/>
    <property type="project" value="UniProtKB-KW"/>
</dbReference>
<dbReference type="SUPFAM" id="SSF57667">
    <property type="entry name" value="beta-beta-alpha zinc fingers"/>
    <property type="match status" value="1"/>
</dbReference>
<evidence type="ECO:0000256" key="2">
    <source>
        <dbReference type="ARBA" id="ARBA00022723"/>
    </source>
</evidence>
<evidence type="ECO:0000313" key="10">
    <source>
        <dbReference type="EMBL" id="CAB3364721.1"/>
    </source>
</evidence>
<dbReference type="Proteomes" id="UP000494165">
    <property type="component" value="Unassembled WGS sequence"/>
</dbReference>
<dbReference type="Gene3D" id="3.30.160.60">
    <property type="entry name" value="Classic Zinc Finger"/>
    <property type="match status" value="4"/>
</dbReference>
<keyword evidence="3" id="KW-0677">Repeat</keyword>
<dbReference type="GO" id="GO:0005634">
    <property type="term" value="C:nucleus"/>
    <property type="evidence" value="ECO:0007669"/>
    <property type="project" value="UniProtKB-SubCell"/>
</dbReference>
<dbReference type="InterPro" id="IPR013087">
    <property type="entry name" value="Znf_C2H2_type"/>
</dbReference>
<gene>
    <name evidence="10" type="ORF">CLODIP_2_CD03626</name>
</gene>
<evidence type="ECO:0000256" key="7">
    <source>
        <dbReference type="ARBA" id="ARBA00037948"/>
    </source>
</evidence>
<organism evidence="10 11">
    <name type="scientific">Cloeon dipterum</name>
    <dbReference type="NCBI Taxonomy" id="197152"/>
    <lineage>
        <taxon>Eukaryota</taxon>
        <taxon>Metazoa</taxon>
        <taxon>Ecdysozoa</taxon>
        <taxon>Arthropoda</taxon>
        <taxon>Hexapoda</taxon>
        <taxon>Insecta</taxon>
        <taxon>Pterygota</taxon>
        <taxon>Palaeoptera</taxon>
        <taxon>Ephemeroptera</taxon>
        <taxon>Pisciforma</taxon>
        <taxon>Baetidae</taxon>
        <taxon>Cloeon</taxon>
    </lineage>
</organism>
<evidence type="ECO:0000256" key="8">
    <source>
        <dbReference type="PROSITE-ProRule" id="PRU00042"/>
    </source>
</evidence>
<dbReference type="EMBL" id="CADEPI010000017">
    <property type="protein sequence ID" value="CAB3364721.1"/>
    <property type="molecule type" value="Genomic_DNA"/>
</dbReference>
<dbReference type="GO" id="GO:0000978">
    <property type="term" value="F:RNA polymerase II cis-regulatory region sequence-specific DNA binding"/>
    <property type="evidence" value="ECO:0007669"/>
    <property type="project" value="TreeGrafter"/>
</dbReference>
<evidence type="ECO:0000259" key="9">
    <source>
        <dbReference type="PROSITE" id="PS50157"/>
    </source>
</evidence>
<dbReference type="OrthoDB" id="9411774at2759"/>
<name>A0A8S1C8S3_9INSE</name>
<dbReference type="PANTHER" id="PTHR24388">
    <property type="entry name" value="ZINC FINGER PROTEIN"/>
    <property type="match status" value="1"/>
</dbReference>
<protein>
    <recommendedName>
        <fullName evidence="9">C2H2-type domain-containing protein</fullName>
    </recommendedName>
</protein>
<dbReference type="InterPro" id="IPR036236">
    <property type="entry name" value="Znf_C2H2_sf"/>
</dbReference>
<dbReference type="PANTHER" id="PTHR24388:SF54">
    <property type="entry name" value="PROTEIN ESCARGOT"/>
    <property type="match status" value="1"/>
</dbReference>
<comment type="similarity">
    <text evidence="7">Belongs to the snail C2H2-type zinc-finger protein family.</text>
</comment>
<keyword evidence="4 8" id="KW-0863">Zinc-finger</keyword>
<dbReference type="Pfam" id="PF13894">
    <property type="entry name" value="zf-C2H2_4"/>
    <property type="match status" value="1"/>
</dbReference>
<keyword evidence="5" id="KW-0862">Zinc</keyword>
<evidence type="ECO:0000256" key="1">
    <source>
        <dbReference type="ARBA" id="ARBA00004123"/>
    </source>
</evidence>
<feature type="domain" description="C2H2-type" evidence="9">
    <location>
        <begin position="308"/>
        <end position="332"/>
    </location>
</feature>
<proteinExistence type="inferred from homology"/>
<dbReference type="InterPro" id="IPR050527">
    <property type="entry name" value="Snail/Krueppel_Znf"/>
</dbReference>
<dbReference type="PROSITE" id="PS50157">
    <property type="entry name" value="ZINC_FINGER_C2H2_2"/>
    <property type="match status" value="3"/>
</dbReference>
<dbReference type="SMART" id="SM00355">
    <property type="entry name" value="ZnF_C2H2"/>
    <property type="match status" value="8"/>
</dbReference>
<evidence type="ECO:0000256" key="4">
    <source>
        <dbReference type="ARBA" id="ARBA00022771"/>
    </source>
</evidence>
<evidence type="ECO:0000313" key="11">
    <source>
        <dbReference type="Proteomes" id="UP000494165"/>
    </source>
</evidence>
<evidence type="ECO:0000256" key="6">
    <source>
        <dbReference type="ARBA" id="ARBA00023242"/>
    </source>
</evidence>
<dbReference type="GO" id="GO:0000981">
    <property type="term" value="F:DNA-binding transcription factor activity, RNA polymerase II-specific"/>
    <property type="evidence" value="ECO:0007669"/>
    <property type="project" value="TreeGrafter"/>
</dbReference>
<evidence type="ECO:0000256" key="3">
    <source>
        <dbReference type="ARBA" id="ARBA00022737"/>
    </source>
</evidence>
<keyword evidence="11" id="KW-1185">Reference proteome</keyword>
<dbReference type="AlphaFoldDB" id="A0A8S1C8S3"/>
<accession>A0A8S1C8S3</accession>
<evidence type="ECO:0000256" key="5">
    <source>
        <dbReference type="ARBA" id="ARBA00022833"/>
    </source>
</evidence>
<keyword evidence="6" id="KW-0539">Nucleus</keyword>